<dbReference type="RefSeq" id="XP_040723950.1">
    <property type="nucleotide sequence ID" value="XM_040871373.1"/>
</dbReference>
<dbReference type="GeneID" id="63787972"/>
<dbReference type="AlphaFoldDB" id="A0A1Y2F8Z8"/>
<dbReference type="STRING" id="56484.A0A1Y2F8Z8"/>
<gene>
    <name evidence="1" type="ORF">BCR37DRAFT_393900</name>
</gene>
<name>A0A1Y2F8Z8_PROLT</name>
<protein>
    <submittedName>
        <fullName evidence="1">Uncharacterized protein</fullName>
    </submittedName>
</protein>
<dbReference type="Proteomes" id="UP000193685">
    <property type="component" value="Unassembled WGS sequence"/>
</dbReference>
<proteinExistence type="predicted"/>
<dbReference type="OrthoDB" id="4392610at2759"/>
<dbReference type="EMBL" id="MCFI01000014">
    <property type="protein sequence ID" value="ORY79816.1"/>
    <property type="molecule type" value="Genomic_DNA"/>
</dbReference>
<keyword evidence="2" id="KW-1185">Reference proteome</keyword>
<organism evidence="1 2">
    <name type="scientific">Protomyces lactucae-debilis</name>
    <dbReference type="NCBI Taxonomy" id="2754530"/>
    <lineage>
        <taxon>Eukaryota</taxon>
        <taxon>Fungi</taxon>
        <taxon>Dikarya</taxon>
        <taxon>Ascomycota</taxon>
        <taxon>Taphrinomycotina</taxon>
        <taxon>Taphrinomycetes</taxon>
        <taxon>Taphrinales</taxon>
        <taxon>Protomycetaceae</taxon>
        <taxon>Protomyces</taxon>
    </lineage>
</organism>
<accession>A0A1Y2F8Z8</accession>
<evidence type="ECO:0000313" key="2">
    <source>
        <dbReference type="Proteomes" id="UP000193685"/>
    </source>
</evidence>
<evidence type="ECO:0000313" key="1">
    <source>
        <dbReference type="EMBL" id="ORY79816.1"/>
    </source>
</evidence>
<sequence>MQAVQYSVPARYTVQIKLRRAFRSIPALPDAHILNNTYTFLKLAVLESKLEHKIVRNLCFVEWSQRQKTSRPTKAKKDRDAVIDDETYKAYQHTLDELNKSFQVMLV</sequence>
<comment type="caution">
    <text evidence="1">The sequence shown here is derived from an EMBL/GenBank/DDBJ whole genome shotgun (WGS) entry which is preliminary data.</text>
</comment>
<reference evidence="1 2" key="1">
    <citation type="submission" date="2016-07" db="EMBL/GenBank/DDBJ databases">
        <title>Pervasive Adenine N6-methylation of Active Genes in Fungi.</title>
        <authorList>
            <consortium name="DOE Joint Genome Institute"/>
            <person name="Mondo S.J."/>
            <person name="Dannebaum R.O."/>
            <person name="Kuo R.C."/>
            <person name="Labutti K."/>
            <person name="Haridas S."/>
            <person name="Kuo A."/>
            <person name="Salamov A."/>
            <person name="Ahrendt S.R."/>
            <person name="Lipzen A."/>
            <person name="Sullivan W."/>
            <person name="Andreopoulos W.B."/>
            <person name="Clum A."/>
            <person name="Lindquist E."/>
            <person name="Daum C."/>
            <person name="Ramamoorthy G.K."/>
            <person name="Gryganskyi A."/>
            <person name="Culley D."/>
            <person name="Magnuson J.K."/>
            <person name="James T.Y."/>
            <person name="O'Malley M.A."/>
            <person name="Stajich J.E."/>
            <person name="Spatafora J.W."/>
            <person name="Visel A."/>
            <person name="Grigoriev I.V."/>
        </authorList>
    </citation>
    <scope>NUCLEOTIDE SEQUENCE [LARGE SCALE GENOMIC DNA]</scope>
    <source>
        <strain evidence="1 2">12-1054</strain>
    </source>
</reference>